<protein>
    <submittedName>
        <fullName evidence="1">Uncharacterized protein</fullName>
    </submittedName>
</protein>
<evidence type="ECO:0000313" key="1">
    <source>
        <dbReference type="EMBL" id="SPP64042.1"/>
    </source>
</evidence>
<dbReference type="EMBL" id="OUNR01000001">
    <property type="protein sequence ID" value="SPP64042.1"/>
    <property type="molecule type" value="Genomic_DNA"/>
</dbReference>
<dbReference type="AlphaFoldDB" id="A0A330L547"/>
<proteinExistence type="predicted"/>
<name>A0A330L547_9BACT</name>
<evidence type="ECO:0000313" key="2">
    <source>
        <dbReference type="Proteomes" id="UP000248168"/>
    </source>
</evidence>
<sequence length="62" mass="6972">MTDLALPRTGPQCYNPASRMGAERCESGRIDMLGKHASQQWDRGFESHPLRHTTTLLDLTLC</sequence>
<keyword evidence="2" id="KW-1185">Reference proteome</keyword>
<reference evidence="2" key="1">
    <citation type="submission" date="2018-04" db="EMBL/GenBank/DDBJ databases">
        <authorList>
            <person name="Lucker S."/>
            <person name="Sakoula D."/>
        </authorList>
    </citation>
    <scope>NUCLEOTIDE SEQUENCE [LARGE SCALE GENOMIC DNA]</scope>
</reference>
<dbReference type="Proteomes" id="UP000248168">
    <property type="component" value="Unassembled WGS sequence"/>
</dbReference>
<dbReference type="InParanoid" id="A0A330L547"/>
<gene>
    <name evidence="1" type="ORF">NITLEN_11128</name>
</gene>
<organism evidence="1 2">
    <name type="scientific">Nitrospira lenta</name>
    <dbReference type="NCBI Taxonomy" id="1436998"/>
    <lineage>
        <taxon>Bacteria</taxon>
        <taxon>Pseudomonadati</taxon>
        <taxon>Nitrospirota</taxon>
        <taxon>Nitrospiria</taxon>
        <taxon>Nitrospirales</taxon>
        <taxon>Nitrospiraceae</taxon>
        <taxon>Nitrospira</taxon>
    </lineage>
</organism>
<accession>A0A330L547</accession>